<dbReference type="AlphaFoldDB" id="A0A645JH37"/>
<evidence type="ECO:0000256" key="1">
    <source>
        <dbReference type="SAM" id="MobiDB-lite"/>
    </source>
</evidence>
<gene>
    <name evidence="2" type="ORF">SDC9_210281</name>
</gene>
<feature type="compositionally biased region" description="Basic residues" evidence="1">
    <location>
        <begin position="16"/>
        <end position="30"/>
    </location>
</feature>
<proteinExistence type="predicted"/>
<comment type="caution">
    <text evidence="2">The sequence shown here is derived from an EMBL/GenBank/DDBJ whole genome shotgun (WGS) entry which is preliminary data.</text>
</comment>
<reference evidence="2" key="1">
    <citation type="submission" date="2019-08" db="EMBL/GenBank/DDBJ databases">
        <authorList>
            <person name="Kucharzyk K."/>
            <person name="Murdoch R.W."/>
            <person name="Higgins S."/>
            <person name="Loffler F."/>
        </authorList>
    </citation>
    <scope>NUCLEOTIDE SEQUENCE</scope>
</reference>
<protein>
    <submittedName>
        <fullName evidence="2">Uncharacterized protein</fullName>
    </submittedName>
</protein>
<organism evidence="2">
    <name type="scientific">bioreactor metagenome</name>
    <dbReference type="NCBI Taxonomy" id="1076179"/>
    <lineage>
        <taxon>unclassified sequences</taxon>
        <taxon>metagenomes</taxon>
        <taxon>ecological metagenomes</taxon>
    </lineage>
</organism>
<evidence type="ECO:0000313" key="2">
    <source>
        <dbReference type="EMBL" id="MPN62532.1"/>
    </source>
</evidence>
<accession>A0A645JH37</accession>
<sequence>MRDRGFGRAVFPWQHERRRGRKNHPRHRVCRKEQAPSDSLLRQRRGENAGGDSIIDADGENQRRSGPV</sequence>
<name>A0A645JH37_9ZZZZ</name>
<dbReference type="EMBL" id="VSSQ01140668">
    <property type="protein sequence ID" value="MPN62532.1"/>
    <property type="molecule type" value="Genomic_DNA"/>
</dbReference>
<feature type="region of interest" description="Disordered" evidence="1">
    <location>
        <begin position="1"/>
        <end position="68"/>
    </location>
</feature>